<dbReference type="OrthoDB" id="5835136at2759"/>
<accession>A0A1E4T1R7</accession>
<evidence type="ECO:0000256" key="5">
    <source>
        <dbReference type="ARBA" id="ARBA00023128"/>
    </source>
</evidence>
<keyword evidence="5" id="KW-0496">Mitochondrion</keyword>
<evidence type="ECO:0000256" key="6">
    <source>
        <dbReference type="ARBA" id="ARBA00023136"/>
    </source>
</evidence>
<dbReference type="GO" id="GO:0007005">
    <property type="term" value="P:mitochondrion organization"/>
    <property type="evidence" value="ECO:0007669"/>
    <property type="project" value="TreeGrafter"/>
</dbReference>
<dbReference type="GO" id="GO:0015031">
    <property type="term" value="P:protein transport"/>
    <property type="evidence" value="ECO:0007669"/>
    <property type="project" value="UniProtKB-KW"/>
</dbReference>
<dbReference type="Proteomes" id="UP000094801">
    <property type="component" value="Unassembled WGS sequence"/>
</dbReference>
<comment type="subcellular location">
    <subcellularLocation>
        <location evidence="1">Mitochondrion outer membrane</location>
    </subcellularLocation>
</comment>
<dbReference type="Pfam" id="PF10568">
    <property type="entry name" value="Tom37"/>
    <property type="match status" value="1"/>
</dbReference>
<keyword evidence="4" id="KW-0653">Protein transport</keyword>
<reference evidence="9" key="1">
    <citation type="submission" date="2016-04" db="EMBL/GenBank/DDBJ databases">
        <title>Comparative genomics of biotechnologically important yeasts.</title>
        <authorList>
            <consortium name="DOE Joint Genome Institute"/>
            <person name="Riley R."/>
            <person name="Haridas S."/>
            <person name="Wolfe K.H."/>
            <person name="Lopes M.R."/>
            <person name="Hittinger C.T."/>
            <person name="Goker M."/>
            <person name="Salamov A."/>
            <person name="Wisecaver J."/>
            <person name="Long T.M."/>
            <person name="Aerts A.L."/>
            <person name="Barry K."/>
            <person name="Choi C."/>
            <person name="Clum A."/>
            <person name="Coughlan A.Y."/>
            <person name="Deshpande S."/>
            <person name="Douglass A.P."/>
            <person name="Hanson S.J."/>
            <person name="Klenk H.-P."/>
            <person name="Labutti K."/>
            <person name="Lapidus A."/>
            <person name="Lindquist E."/>
            <person name="Lipzen A."/>
            <person name="Meier-Kolthoff J.P."/>
            <person name="Ohm R.A."/>
            <person name="Otillar R.P."/>
            <person name="Pangilinan J."/>
            <person name="Peng Y."/>
            <person name="Rokas A."/>
            <person name="Rosa C.A."/>
            <person name="Scheuner C."/>
            <person name="Sibirny A.A."/>
            <person name="Slot J.C."/>
            <person name="Stielow J.B."/>
            <person name="Sun H."/>
            <person name="Kurtzman C.P."/>
            <person name="Blackwell M."/>
            <person name="Grigoriev I.V."/>
            <person name="Jeffries T.W."/>
        </authorList>
    </citation>
    <scope>NUCLEOTIDE SEQUENCE [LARGE SCALE GENOMIC DNA]</scope>
    <source>
        <strain evidence="9">NRRL YB-2248</strain>
    </source>
</reference>
<dbReference type="EMBL" id="KV453852">
    <property type="protein sequence ID" value="ODV85638.1"/>
    <property type="molecule type" value="Genomic_DNA"/>
</dbReference>
<sequence>MLQVYVWGDGLQVAEFDPESLAIAKFVNIYCSNLDLQLIPNSNYLLSNNGKLPLLITDKGTQIQGYKEITNYLSKNEKLDSSLQLDIESQLLNQGFMEFISETLQTLTAYNLFLNKENYEGYTRGIFKKYLPFPFQYKPPLDFKARAIEICNLSGISIDQGYSDVDSDEMKELNERERQIRETPVLSTVQKSQNDGILKNVLAQKNILTNMKGITLLQDTIKEFNSLKQSLSTEETEPNGNLFHGTKLSTSEILLYSYFESNTITDLKSDFVKSYLQNKEPELLIKTDQLSNDVGKGKVNVTNCKLSVLTALNTTIQSYI</sequence>
<keyword evidence="2" id="KW-0813">Transport</keyword>
<gene>
    <name evidence="8" type="ORF">CANARDRAFT_28396</name>
</gene>
<dbReference type="PANTHER" id="PTHR12289:SF41">
    <property type="entry name" value="FAILED AXON CONNECTIONS-RELATED"/>
    <property type="match status" value="1"/>
</dbReference>
<evidence type="ECO:0000256" key="2">
    <source>
        <dbReference type="ARBA" id="ARBA00022448"/>
    </source>
</evidence>
<evidence type="ECO:0000313" key="9">
    <source>
        <dbReference type="Proteomes" id="UP000094801"/>
    </source>
</evidence>
<dbReference type="InterPro" id="IPR019564">
    <property type="entry name" value="Sam37/metaxin_N"/>
</dbReference>
<keyword evidence="3" id="KW-1000">Mitochondrion outer membrane</keyword>
<evidence type="ECO:0000259" key="7">
    <source>
        <dbReference type="Pfam" id="PF10568"/>
    </source>
</evidence>
<evidence type="ECO:0000256" key="1">
    <source>
        <dbReference type="ARBA" id="ARBA00004294"/>
    </source>
</evidence>
<protein>
    <recommendedName>
        <fullName evidence="7">Mitochondrial outer membrane transport complex Sam37/metaxin N-terminal domain-containing protein</fullName>
    </recommendedName>
</protein>
<dbReference type="PANTHER" id="PTHR12289">
    <property type="entry name" value="METAXIN RELATED"/>
    <property type="match status" value="1"/>
</dbReference>
<evidence type="ECO:0000313" key="8">
    <source>
        <dbReference type="EMBL" id="ODV85638.1"/>
    </source>
</evidence>
<name>A0A1E4T1R7_9ASCO</name>
<evidence type="ECO:0000256" key="3">
    <source>
        <dbReference type="ARBA" id="ARBA00022787"/>
    </source>
</evidence>
<keyword evidence="6" id="KW-0472">Membrane</keyword>
<dbReference type="AlphaFoldDB" id="A0A1E4T1R7"/>
<dbReference type="GO" id="GO:0001401">
    <property type="term" value="C:SAM complex"/>
    <property type="evidence" value="ECO:0007669"/>
    <property type="project" value="InterPro"/>
</dbReference>
<dbReference type="STRING" id="983967.A0A1E4T1R7"/>
<organism evidence="8 9">
    <name type="scientific">[Candida] arabinofermentans NRRL YB-2248</name>
    <dbReference type="NCBI Taxonomy" id="983967"/>
    <lineage>
        <taxon>Eukaryota</taxon>
        <taxon>Fungi</taxon>
        <taxon>Dikarya</taxon>
        <taxon>Ascomycota</taxon>
        <taxon>Saccharomycotina</taxon>
        <taxon>Pichiomycetes</taxon>
        <taxon>Pichiales</taxon>
        <taxon>Pichiaceae</taxon>
        <taxon>Ogataea</taxon>
        <taxon>Ogataea/Candida clade</taxon>
    </lineage>
</organism>
<keyword evidence="9" id="KW-1185">Reference proteome</keyword>
<proteinExistence type="predicted"/>
<dbReference type="InterPro" id="IPR050931">
    <property type="entry name" value="Mito_Protein_Transport_Metaxin"/>
</dbReference>
<feature type="domain" description="Mitochondrial outer membrane transport complex Sam37/metaxin N-terminal" evidence="7">
    <location>
        <begin position="21"/>
        <end position="141"/>
    </location>
</feature>
<evidence type="ECO:0000256" key="4">
    <source>
        <dbReference type="ARBA" id="ARBA00022927"/>
    </source>
</evidence>